<protein>
    <recommendedName>
        <fullName evidence="4">DUF5709 domain-containing protein</fullName>
    </recommendedName>
</protein>
<evidence type="ECO:0000256" key="1">
    <source>
        <dbReference type="SAM" id="MobiDB-lite"/>
    </source>
</evidence>
<evidence type="ECO:0000313" key="2">
    <source>
        <dbReference type="EMBL" id="MDG3013764.1"/>
    </source>
</evidence>
<keyword evidence="3" id="KW-1185">Reference proteome</keyword>
<dbReference type="EMBL" id="JANRHA010000002">
    <property type="protein sequence ID" value="MDG3013764.1"/>
    <property type="molecule type" value="Genomic_DNA"/>
</dbReference>
<dbReference type="Proteomes" id="UP001152755">
    <property type="component" value="Unassembled WGS sequence"/>
</dbReference>
<name>A0A9X4LX05_9ACTN</name>
<reference evidence="2" key="1">
    <citation type="submission" date="2022-08" db="EMBL/GenBank/DDBJ databases">
        <title>Genome analysis of Corynebacteriales strain.</title>
        <authorList>
            <person name="Lee S.D."/>
        </authorList>
    </citation>
    <scope>NUCLEOTIDE SEQUENCE</scope>
    <source>
        <strain evidence="2">D3-21</strain>
    </source>
</reference>
<evidence type="ECO:0008006" key="4">
    <source>
        <dbReference type="Google" id="ProtNLM"/>
    </source>
</evidence>
<dbReference type="AlphaFoldDB" id="A0A9X4LX05"/>
<proteinExistence type="predicted"/>
<accession>A0A9X4LX05</accession>
<organism evidence="2 3">
    <name type="scientific">Speluncibacter jeojiensis</name>
    <dbReference type="NCBI Taxonomy" id="2710754"/>
    <lineage>
        <taxon>Bacteria</taxon>
        <taxon>Bacillati</taxon>
        <taxon>Actinomycetota</taxon>
        <taxon>Actinomycetes</taxon>
        <taxon>Mycobacteriales</taxon>
        <taxon>Speluncibacteraceae</taxon>
        <taxon>Speluncibacter</taxon>
    </lineage>
</organism>
<feature type="region of interest" description="Disordered" evidence="1">
    <location>
        <begin position="1"/>
        <end position="112"/>
    </location>
</feature>
<comment type="caution">
    <text evidence="2">The sequence shown here is derived from an EMBL/GenBank/DDBJ whole genome shotgun (WGS) entry which is preliminary data.</text>
</comment>
<gene>
    <name evidence="2" type="ORF">NVS88_04235</name>
</gene>
<evidence type="ECO:0000313" key="3">
    <source>
        <dbReference type="Proteomes" id="UP001152755"/>
    </source>
</evidence>
<feature type="compositionally biased region" description="Basic and acidic residues" evidence="1">
    <location>
        <begin position="97"/>
        <end position="112"/>
    </location>
</feature>
<sequence>MGAEPAEGLDEDTLALDPMEEGIEPPERWAEADKFGVTAGEQRRGETLDQRLAQEEPDTTEERVGDEVYQPEEARAREYAERVGTSADMSGGSVAESLREPGEAERVQRDTS</sequence>
<feature type="compositionally biased region" description="Basic and acidic residues" evidence="1">
    <location>
        <begin position="25"/>
        <end position="34"/>
    </location>
</feature>
<feature type="compositionally biased region" description="Basic and acidic residues" evidence="1">
    <location>
        <begin position="41"/>
        <end position="81"/>
    </location>
</feature>
<feature type="compositionally biased region" description="Acidic residues" evidence="1">
    <location>
        <begin position="7"/>
        <end position="24"/>
    </location>
</feature>